<dbReference type="Proteomes" id="UP001066276">
    <property type="component" value="Chromosome 3_2"/>
</dbReference>
<evidence type="ECO:0000256" key="1">
    <source>
        <dbReference type="ARBA" id="ARBA00038090"/>
    </source>
</evidence>
<proteinExistence type="inferred from homology"/>
<dbReference type="AlphaFoldDB" id="A0AAV7TZL4"/>
<dbReference type="PANTHER" id="PTHR28532:SF1">
    <property type="entry name" value="ORAL CANCER OVEREXPRESSED 1"/>
    <property type="match status" value="1"/>
</dbReference>
<keyword evidence="4" id="KW-1185">Reference proteome</keyword>
<protein>
    <recommendedName>
        <fullName evidence="2">Essential protein Yae1 N-terminal domain-containing protein</fullName>
    </recommendedName>
</protein>
<evidence type="ECO:0000313" key="3">
    <source>
        <dbReference type="EMBL" id="KAJ1182194.1"/>
    </source>
</evidence>
<accession>A0AAV7TZL4</accession>
<dbReference type="PANTHER" id="PTHR28532">
    <property type="entry name" value="GEO13458P1"/>
    <property type="match status" value="1"/>
</dbReference>
<evidence type="ECO:0000313" key="4">
    <source>
        <dbReference type="Proteomes" id="UP001066276"/>
    </source>
</evidence>
<comment type="caution">
    <text evidence="3">The sequence shown here is derived from an EMBL/GenBank/DDBJ whole genome shotgun (WGS) entry which is preliminary data.</text>
</comment>
<dbReference type="Pfam" id="PF09811">
    <property type="entry name" value="Yae1_N"/>
    <property type="match status" value="1"/>
</dbReference>
<sequence>MFDSIVMAEERFHGEGYDEGYSEGVHAGLIEGHEYGAMNGAKIGSEIGFYLGFALTWRSILHSQNNEDDKLSKKLKVLDSLEGIIKECPWEDATNDKLQENLDKARGKFKQVRILGFKLCC</sequence>
<reference evidence="3" key="1">
    <citation type="journal article" date="2022" name="bioRxiv">
        <title>Sequencing and chromosome-scale assembly of the giantPleurodeles waltlgenome.</title>
        <authorList>
            <person name="Brown T."/>
            <person name="Elewa A."/>
            <person name="Iarovenko S."/>
            <person name="Subramanian E."/>
            <person name="Araus A.J."/>
            <person name="Petzold A."/>
            <person name="Susuki M."/>
            <person name="Suzuki K.-i.T."/>
            <person name="Hayashi T."/>
            <person name="Toyoda A."/>
            <person name="Oliveira C."/>
            <person name="Osipova E."/>
            <person name="Leigh N.D."/>
            <person name="Simon A."/>
            <person name="Yun M.H."/>
        </authorList>
    </citation>
    <scope>NUCLEOTIDE SEQUENCE</scope>
    <source>
        <strain evidence="3">20211129_DDA</strain>
        <tissue evidence="3">Liver</tissue>
    </source>
</reference>
<name>A0AAV7TZL4_PLEWA</name>
<dbReference type="InterPro" id="IPR019191">
    <property type="entry name" value="Essential_protein_Yae1_N"/>
</dbReference>
<feature type="domain" description="Essential protein Yae1 N-terminal" evidence="2">
    <location>
        <begin position="16"/>
        <end position="54"/>
    </location>
</feature>
<comment type="similarity">
    <text evidence="1">Belongs to the LTO1 family.</text>
</comment>
<organism evidence="3 4">
    <name type="scientific">Pleurodeles waltl</name>
    <name type="common">Iberian ribbed newt</name>
    <dbReference type="NCBI Taxonomy" id="8319"/>
    <lineage>
        <taxon>Eukaryota</taxon>
        <taxon>Metazoa</taxon>
        <taxon>Chordata</taxon>
        <taxon>Craniata</taxon>
        <taxon>Vertebrata</taxon>
        <taxon>Euteleostomi</taxon>
        <taxon>Amphibia</taxon>
        <taxon>Batrachia</taxon>
        <taxon>Caudata</taxon>
        <taxon>Salamandroidea</taxon>
        <taxon>Salamandridae</taxon>
        <taxon>Pleurodelinae</taxon>
        <taxon>Pleurodeles</taxon>
    </lineage>
</organism>
<evidence type="ECO:0000259" key="2">
    <source>
        <dbReference type="Pfam" id="PF09811"/>
    </source>
</evidence>
<gene>
    <name evidence="3" type="ORF">NDU88_007388</name>
</gene>
<dbReference type="EMBL" id="JANPWB010000006">
    <property type="protein sequence ID" value="KAJ1182194.1"/>
    <property type="molecule type" value="Genomic_DNA"/>
</dbReference>
<dbReference type="InterPro" id="IPR052436">
    <property type="entry name" value="LTO1_adapter"/>
</dbReference>